<dbReference type="Proteomes" id="UP000237889">
    <property type="component" value="Chromosome"/>
</dbReference>
<dbReference type="OrthoDB" id="8482111at2"/>
<dbReference type="Pfam" id="PF00672">
    <property type="entry name" value="HAMP"/>
    <property type="match status" value="1"/>
</dbReference>
<dbReference type="PROSITE" id="PS50885">
    <property type="entry name" value="HAMP"/>
    <property type="match status" value="1"/>
</dbReference>
<dbReference type="InterPro" id="IPR004090">
    <property type="entry name" value="Chemotax_Me-accpt_rcpt"/>
</dbReference>
<organism evidence="10 11">
    <name type="scientific">Phreatobacter cathodiphilus</name>
    <dbReference type="NCBI Taxonomy" id="1868589"/>
    <lineage>
        <taxon>Bacteria</taxon>
        <taxon>Pseudomonadati</taxon>
        <taxon>Pseudomonadota</taxon>
        <taxon>Alphaproteobacteria</taxon>
        <taxon>Hyphomicrobiales</taxon>
        <taxon>Phreatobacteraceae</taxon>
        <taxon>Phreatobacter</taxon>
    </lineage>
</organism>
<dbReference type="InterPro" id="IPR003660">
    <property type="entry name" value="HAMP_dom"/>
</dbReference>
<dbReference type="SMART" id="SM00304">
    <property type="entry name" value="HAMP"/>
    <property type="match status" value="1"/>
</dbReference>
<dbReference type="GO" id="GO:0004888">
    <property type="term" value="F:transmembrane signaling receptor activity"/>
    <property type="evidence" value="ECO:0007669"/>
    <property type="project" value="InterPro"/>
</dbReference>
<evidence type="ECO:0000256" key="6">
    <source>
        <dbReference type="SAM" id="Phobius"/>
    </source>
</evidence>
<keyword evidence="11" id="KW-1185">Reference proteome</keyword>
<comment type="subcellular location">
    <subcellularLocation>
        <location evidence="1">Cell inner membrane</location>
        <topology evidence="1">Multi-pass membrane protein</topology>
    </subcellularLocation>
</comment>
<dbReference type="RefSeq" id="WP_106748846.1">
    <property type="nucleotide sequence ID" value="NZ_CP027668.1"/>
</dbReference>
<dbReference type="Pfam" id="PF00015">
    <property type="entry name" value="MCPsignal"/>
    <property type="match status" value="1"/>
</dbReference>
<dbReference type="InterPro" id="IPR004089">
    <property type="entry name" value="MCPsignal_dom"/>
</dbReference>
<dbReference type="KEGG" id="phr:C6569_10755"/>
<comment type="similarity">
    <text evidence="4">Belongs to the methyl-accepting chemotaxis (MCP) protein family.</text>
</comment>
<protein>
    <submittedName>
        <fullName evidence="10">Chemotaxis protein</fullName>
    </submittedName>
</protein>
<evidence type="ECO:0000256" key="4">
    <source>
        <dbReference type="ARBA" id="ARBA00029447"/>
    </source>
</evidence>
<evidence type="ECO:0000259" key="7">
    <source>
        <dbReference type="PROSITE" id="PS50111"/>
    </source>
</evidence>
<evidence type="ECO:0000256" key="5">
    <source>
        <dbReference type="PROSITE-ProRule" id="PRU00284"/>
    </source>
</evidence>
<keyword evidence="2" id="KW-0997">Cell inner membrane</keyword>
<dbReference type="PANTHER" id="PTHR32089">
    <property type="entry name" value="METHYL-ACCEPTING CHEMOTAXIS PROTEIN MCPB"/>
    <property type="match status" value="1"/>
</dbReference>
<evidence type="ECO:0000259" key="8">
    <source>
        <dbReference type="PROSITE" id="PS50192"/>
    </source>
</evidence>
<feature type="domain" description="HAMP" evidence="9">
    <location>
        <begin position="209"/>
        <end position="262"/>
    </location>
</feature>
<evidence type="ECO:0000256" key="2">
    <source>
        <dbReference type="ARBA" id="ARBA00022519"/>
    </source>
</evidence>
<dbReference type="GO" id="GO:0007165">
    <property type="term" value="P:signal transduction"/>
    <property type="evidence" value="ECO:0007669"/>
    <property type="project" value="UniProtKB-KW"/>
</dbReference>
<dbReference type="Pfam" id="PF05227">
    <property type="entry name" value="CHASE3"/>
    <property type="match status" value="1"/>
</dbReference>
<dbReference type="GO" id="GO:0005886">
    <property type="term" value="C:plasma membrane"/>
    <property type="evidence" value="ECO:0007669"/>
    <property type="project" value="UniProtKB-SubCell"/>
</dbReference>
<dbReference type="AlphaFoldDB" id="A0A2S0NBH8"/>
<dbReference type="CDD" id="cd06225">
    <property type="entry name" value="HAMP"/>
    <property type="match status" value="1"/>
</dbReference>
<dbReference type="InterPro" id="IPR007891">
    <property type="entry name" value="CHASE3"/>
</dbReference>
<dbReference type="EMBL" id="CP027668">
    <property type="protein sequence ID" value="AVO45505.1"/>
    <property type="molecule type" value="Genomic_DNA"/>
</dbReference>
<evidence type="ECO:0000256" key="3">
    <source>
        <dbReference type="ARBA" id="ARBA00023224"/>
    </source>
</evidence>
<name>A0A2S0NBH8_9HYPH</name>
<evidence type="ECO:0000256" key="1">
    <source>
        <dbReference type="ARBA" id="ARBA00004429"/>
    </source>
</evidence>
<dbReference type="CDD" id="cd19410">
    <property type="entry name" value="HK9-like_sensor"/>
    <property type="match status" value="1"/>
</dbReference>
<dbReference type="InterPro" id="IPR000727">
    <property type="entry name" value="T_SNARE_dom"/>
</dbReference>
<dbReference type="PANTHER" id="PTHR32089:SF112">
    <property type="entry name" value="LYSOZYME-LIKE PROTEIN-RELATED"/>
    <property type="match status" value="1"/>
</dbReference>
<gene>
    <name evidence="10" type="ORF">C6569_10755</name>
</gene>
<evidence type="ECO:0000313" key="10">
    <source>
        <dbReference type="EMBL" id="AVO45505.1"/>
    </source>
</evidence>
<keyword evidence="3 5" id="KW-0807">Transducer</keyword>
<feature type="transmembrane region" description="Helical" evidence="6">
    <location>
        <begin position="185"/>
        <end position="207"/>
    </location>
</feature>
<reference evidence="10 11" key="1">
    <citation type="submission" date="2018-03" db="EMBL/GenBank/DDBJ databases">
        <title>Genome sequencing of Phreatobacter sp.</title>
        <authorList>
            <person name="Kim S.-J."/>
            <person name="Heo J."/>
            <person name="Kwon S.-W."/>
        </authorList>
    </citation>
    <scope>NUCLEOTIDE SEQUENCE [LARGE SCALE GENOMIC DNA]</scope>
    <source>
        <strain evidence="10 11">S-12</strain>
    </source>
</reference>
<proteinExistence type="inferred from homology"/>
<accession>A0A2S0NBH8</accession>
<feature type="domain" description="T-SNARE coiled-coil homology" evidence="8">
    <location>
        <begin position="454"/>
        <end position="516"/>
    </location>
</feature>
<sequence>MKNISLSKKLMIVFGALVLLSSALNGVIFYNKATLETTSTWTNHTFRVIDQANTLMAAMVDQETGFRGYLITGQDGSLQPFRAGQEQFRAAMARIKSLTSDNAAQQRRLDEIAAAANQWRTEVAEKGIRLMASEATRAAARDLEITGAGKTSMDRIRARVAEVIDGERALLETREQARLSAQSTITWVIAMSAVAMLLLAGVSIYLLTAAISTPIRTLTTAMGRIAAGELQTTVPFQTQRDEIGLIAKALQSFRQSLAEAETARRDQAAREETERQTLARREKLAADFVGRMQDLAKGFAQSSGEVADSARNLSATAEETSRQAQAVAAAAEEAASNVQTVAASAEEMAASVREINGQVSHSTVVAGTAFAEAESSNTRIAALATAASAIGDVINLIKGIADQTNLLALNATIEAARAGEAGKGFAVVAAEVKQLATQTAKATDEIGAKVGEIQLATDGTVKSMTEIVRVIGNIREISSSIAGAVEEQGAATAEIARNCQQAAMGTQQVTQNISGVGQAAEMTGAASTQLMTLSGGLSSQAADLRQVVETFVSEFAAA</sequence>
<keyword evidence="6" id="KW-0472">Membrane</keyword>
<dbReference type="SMART" id="SM00283">
    <property type="entry name" value="MA"/>
    <property type="match status" value="1"/>
</dbReference>
<evidence type="ECO:0000259" key="9">
    <source>
        <dbReference type="PROSITE" id="PS50885"/>
    </source>
</evidence>
<dbReference type="GO" id="GO:0006935">
    <property type="term" value="P:chemotaxis"/>
    <property type="evidence" value="ECO:0007669"/>
    <property type="project" value="InterPro"/>
</dbReference>
<dbReference type="PRINTS" id="PR00260">
    <property type="entry name" value="CHEMTRNSDUCR"/>
</dbReference>
<dbReference type="Gene3D" id="1.10.287.950">
    <property type="entry name" value="Methyl-accepting chemotaxis protein"/>
    <property type="match status" value="1"/>
</dbReference>
<dbReference type="PROSITE" id="PS50111">
    <property type="entry name" value="CHEMOTAXIS_TRANSDUC_2"/>
    <property type="match status" value="1"/>
</dbReference>
<dbReference type="Gene3D" id="6.10.340.10">
    <property type="match status" value="1"/>
</dbReference>
<keyword evidence="2" id="KW-1003">Cell membrane</keyword>
<evidence type="ECO:0000313" key="11">
    <source>
        <dbReference type="Proteomes" id="UP000237889"/>
    </source>
</evidence>
<dbReference type="SUPFAM" id="SSF58104">
    <property type="entry name" value="Methyl-accepting chemotaxis protein (MCP) signaling domain"/>
    <property type="match status" value="1"/>
</dbReference>
<dbReference type="PROSITE" id="PS50192">
    <property type="entry name" value="T_SNARE"/>
    <property type="match status" value="1"/>
</dbReference>
<keyword evidence="6" id="KW-1133">Transmembrane helix</keyword>
<keyword evidence="6" id="KW-0812">Transmembrane</keyword>
<feature type="domain" description="Methyl-accepting transducer" evidence="7">
    <location>
        <begin position="302"/>
        <end position="531"/>
    </location>
</feature>